<comment type="caution">
    <text evidence="2">The sequence shown here is derived from an EMBL/GenBank/DDBJ whole genome shotgun (WGS) entry which is preliminary data.</text>
</comment>
<dbReference type="EMBL" id="CAMXCT020003301">
    <property type="protein sequence ID" value="CAL1156975.1"/>
    <property type="molecule type" value="Genomic_DNA"/>
</dbReference>
<sequence>VLPLPLLPLQSLRCGEDLRQKKCCRESVGTDGSCTNPSELLVDRAPCQNDDLVQQIPLGLKETGNELLLTPLETLGSGHIVPMLPALPTPTRNARNGAKSGAPSEGLVKVLNGKWFLQSNERPICDIWNLEIYFDPETSLKDTLHYLRIEEGSAVSLRMNGQLLSGEVSVDAQPRIRWKHGETWIKKCTPVPAALKATVEDLVGSGSVLVATFGLECLDGELADRCHELGGGAGANIPEAEIAEALQRRKFPSDVILDARMFPDPDAALLTRHSGRHHLIITRLCQHRNFGWWLQHAKAQFRKALHRQEKRGIGPMGPKISVAVYCRRGKHRSVAAACILKHIFLTEGFRCPEISHLSYAHWRNCCKMQCAECLQPPEELQVQLHHAYKHWSELP</sequence>
<dbReference type="EMBL" id="CAMXCT010003301">
    <property type="protein sequence ID" value="CAI4003600.1"/>
    <property type="molecule type" value="Genomic_DNA"/>
</dbReference>
<feature type="domain" description="RapZ C-terminal" evidence="1">
    <location>
        <begin position="253"/>
        <end position="350"/>
    </location>
</feature>
<dbReference type="Proteomes" id="UP001152797">
    <property type="component" value="Unassembled WGS sequence"/>
</dbReference>
<proteinExistence type="predicted"/>
<dbReference type="InterPro" id="IPR053931">
    <property type="entry name" value="RapZ_C"/>
</dbReference>
<gene>
    <name evidence="2" type="ORF">C1SCF055_LOCUS29455</name>
</gene>
<feature type="non-terminal residue" evidence="2">
    <location>
        <position position="1"/>
    </location>
</feature>
<dbReference type="AlphaFoldDB" id="A0A9P1D5Z9"/>
<keyword evidence="4" id="KW-1185">Reference proteome</keyword>
<accession>A0A9P1D5Z9</accession>
<evidence type="ECO:0000313" key="4">
    <source>
        <dbReference type="Proteomes" id="UP001152797"/>
    </source>
</evidence>
<reference evidence="2" key="1">
    <citation type="submission" date="2022-10" db="EMBL/GenBank/DDBJ databases">
        <authorList>
            <person name="Chen Y."/>
            <person name="Dougan E. K."/>
            <person name="Chan C."/>
            <person name="Rhodes N."/>
            <person name="Thang M."/>
        </authorList>
    </citation>
    <scope>NUCLEOTIDE SEQUENCE</scope>
</reference>
<evidence type="ECO:0000313" key="2">
    <source>
        <dbReference type="EMBL" id="CAI4003600.1"/>
    </source>
</evidence>
<dbReference type="OrthoDB" id="448817at2759"/>
<dbReference type="Pfam" id="PF22740">
    <property type="entry name" value="PapZ_C"/>
    <property type="match status" value="1"/>
</dbReference>
<evidence type="ECO:0000259" key="1">
    <source>
        <dbReference type="Pfam" id="PF22740"/>
    </source>
</evidence>
<organism evidence="2">
    <name type="scientific">Cladocopium goreaui</name>
    <dbReference type="NCBI Taxonomy" id="2562237"/>
    <lineage>
        <taxon>Eukaryota</taxon>
        <taxon>Sar</taxon>
        <taxon>Alveolata</taxon>
        <taxon>Dinophyceae</taxon>
        <taxon>Suessiales</taxon>
        <taxon>Symbiodiniaceae</taxon>
        <taxon>Cladocopium</taxon>
    </lineage>
</organism>
<dbReference type="EMBL" id="CAMXCT030003301">
    <property type="protein sequence ID" value="CAL4790912.1"/>
    <property type="molecule type" value="Genomic_DNA"/>
</dbReference>
<name>A0A9P1D5Z9_9DINO</name>
<evidence type="ECO:0000313" key="3">
    <source>
        <dbReference type="EMBL" id="CAL1156975.1"/>
    </source>
</evidence>
<protein>
    <recommendedName>
        <fullName evidence="1">RapZ C-terminal domain-containing protein</fullName>
    </recommendedName>
</protein>
<reference evidence="3" key="2">
    <citation type="submission" date="2024-04" db="EMBL/GenBank/DDBJ databases">
        <authorList>
            <person name="Chen Y."/>
            <person name="Shah S."/>
            <person name="Dougan E. K."/>
            <person name="Thang M."/>
            <person name="Chan C."/>
        </authorList>
    </citation>
    <scope>NUCLEOTIDE SEQUENCE [LARGE SCALE GENOMIC DNA]</scope>
</reference>